<proteinExistence type="inferred from homology"/>
<keyword evidence="9" id="KW-1185">Reference proteome</keyword>
<dbReference type="PANTHER" id="PTHR43046:SF12">
    <property type="entry name" value="GDP-MANNOSE MANNOSYL HYDROLASE"/>
    <property type="match status" value="1"/>
</dbReference>
<feature type="region of interest" description="Disordered" evidence="6">
    <location>
        <begin position="1"/>
        <end position="85"/>
    </location>
</feature>
<dbReference type="Gene3D" id="3.90.79.10">
    <property type="entry name" value="Nucleoside Triphosphate Pyrophosphohydrolase"/>
    <property type="match status" value="1"/>
</dbReference>
<organism evidence="8 9">
    <name type="scientific">Streptomyces kaniharaensis</name>
    <dbReference type="NCBI Taxonomy" id="212423"/>
    <lineage>
        <taxon>Bacteria</taxon>
        <taxon>Bacillati</taxon>
        <taxon>Actinomycetota</taxon>
        <taxon>Actinomycetes</taxon>
        <taxon>Kitasatosporales</taxon>
        <taxon>Streptomycetaceae</taxon>
        <taxon>Streptomyces</taxon>
    </lineage>
</organism>
<evidence type="ECO:0000313" key="8">
    <source>
        <dbReference type="EMBL" id="MQS13447.1"/>
    </source>
</evidence>
<dbReference type="AlphaFoldDB" id="A0A6N7KSY4"/>
<name>A0A6N7KSY4_9ACTN</name>
<keyword evidence="4" id="KW-0460">Magnesium</keyword>
<keyword evidence="3 5" id="KW-0378">Hydrolase</keyword>
<comment type="similarity">
    <text evidence="2 5">Belongs to the Nudix hydrolase family.</text>
</comment>
<protein>
    <submittedName>
        <fullName evidence="8">NUDIX domain-containing protein</fullName>
    </submittedName>
</protein>
<dbReference type="CDD" id="cd18876">
    <property type="entry name" value="NUDIX_Hydrolase"/>
    <property type="match status" value="1"/>
</dbReference>
<accession>A0A6N7KSY4</accession>
<dbReference type="InterPro" id="IPR020084">
    <property type="entry name" value="NUDIX_hydrolase_CS"/>
</dbReference>
<evidence type="ECO:0000256" key="1">
    <source>
        <dbReference type="ARBA" id="ARBA00001946"/>
    </source>
</evidence>
<dbReference type="PROSITE" id="PS00893">
    <property type="entry name" value="NUDIX_BOX"/>
    <property type="match status" value="1"/>
</dbReference>
<gene>
    <name evidence="8" type="ORF">F7Q99_14515</name>
</gene>
<dbReference type="PRINTS" id="PR00502">
    <property type="entry name" value="NUDIXFAMILY"/>
</dbReference>
<dbReference type="Proteomes" id="UP000450000">
    <property type="component" value="Unassembled WGS sequence"/>
</dbReference>
<dbReference type="SUPFAM" id="SSF55811">
    <property type="entry name" value="Nudix"/>
    <property type="match status" value="1"/>
</dbReference>
<evidence type="ECO:0000256" key="2">
    <source>
        <dbReference type="ARBA" id="ARBA00005582"/>
    </source>
</evidence>
<dbReference type="InterPro" id="IPR000086">
    <property type="entry name" value="NUDIX_hydrolase_dom"/>
</dbReference>
<evidence type="ECO:0000313" key="9">
    <source>
        <dbReference type="Proteomes" id="UP000450000"/>
    </source>
</evidence>
<evidence type="ECO:0000256" key="5">
    <source>
        <dbReference type="RuleBase" id="RU003476"/>
    </source>
</evidence>
<comment type="caution">
    <text evidence="8">The sequence shown here is derived from an EMBL/GenBank/DDBJ whole genome shotgun (WGS) entry which is preliminary data.</text>
</comment>
<evidence type="ECO:0000259" key="7">
    <source>
        <dbReference type="PROSITE" id="PS51462"/>
    </source>
</evidence>
<dbReference type="EMBL" id="WBOF01000001">
    <property type="protein sequence ID" value="MQS13447.1"/>
    <property type="molecule type" value="Genomic_DNA"/>
</dbReference>
<dbReference type="Pfam" id="PF00293">
    <property type="entry name" value="NUDIX"/>
    <property type="match status" value="1"/>
</dbReference>
<feature type="domain" description="Nudix hydrolase" evidence="7">
    <location>
        <begin position="98"/>
        <end position="230"/>
    </location>
</feature>
<comment type="cofactor">
    <cofactor evidence="1">
        <name>Mg(2+)</name>
        <dbReference type="ChEBI" id="CHEBI:18420"/>
    </cofactor>
</comment>
<evidence type="ECO:0000256" key="6">
    <source>
        <dbReference type="SAM" id="MobiDB-lite"/>
    </source>
</evidence>
<dbReference type="InterPro" id="IPR020476">
    <property type="entry name" value="Nudix_hydrolase"/>
</dbReference>
<dbReference type="GO" id="GO:0016787">
    <property type="term" value="F:hydrolase activity"/>
    <property type="evidence" value="ECO:0007669"/>
    <property type="project" value="UniProtKB-KW"/>
</dbReference>
<evidence type="ECO:0000256" key="4">
    <source>
        <dbReference type="ARBA" id="ARBA00022842"/>
    </source>
</evidence>
<dbReference type="PROSITE" id="PS51462">
    <property type="entry name" value="NUDIX"/>
    <property type="match status" value="1"/>
</dbReference>
<dbReference type="InterPro" id="IPR015797">
    <property type="entry name" value="NUDIX_hydrolase-like_dom_sf"/>
</dbReference>
<sequence length="244" mass="25766">MPGGGEPQPGEGVDDGQVGGGEGAEVAGQRRGGGRSLGLHADWTAPTAPAHRSGAKRPPPDRRPGGGRVGPQKPPCPRRTAVPTDPVKAREEWLASLPRIYAAAGCLLRDESGRILIVKAGYREHWQFPGGTIDLGEGPVECAVRELEEETGIVKAAGDLLAISWTHPSAELDHPAEHLLFDFGTVPDGTPVTVPAGELDDYRWVTEEEALELLGPARSARLRAALEAAVDGRVRIVTTHVSGF</sequence>
<dbReference type="PANTHER" id="PTHR43046">
    <property type="entry name" value="GDP-MANNOSE MANNOSYL HYDROLASE"/>
    <property type="match status" value="1"/>
</dbReference>
<reference evidence="8 9" key="1">
    <citation type="submission" date="2019-09" db="EMBL/GenBank/DDBJ databases">
        <title>Genome Sequences of Streptomyces kaniharaensis ATCC 21070.</title>
        <authorList>
            <person name="Zhu W."/>
            <person name="De Crecy-Lagard V."/>
            <person name="Richards N.G."/>
        </authorList>
    </citation>
    <scope>NUCLEOTIDE SEQUENCE [LARGE SCALE GENOMIC DNA]</scope>
    <source>
        <strain evidence="8 9">SF-557</strain>
    </source>
</reference>
<evidence type="ECO:0000256" key="3">
    <source>
        <dbReference type="ARBA" id="ARBA00022801"/>
    </source>
</evidence>